<dbReference type="Proteomes" id="UP000310314">
    <property type="component" value="Unassembled WGS sequence"/>
</dbReference>
<dbReference type="GO" id="GO:0008237">
    <property type="term" value="F:metallopeptidase activity"/>
    <property type="evidence" value="ECO:0007669"/>
    <property type="project" value="InterPro"/>
</dbReference>
<dbReference type="GO" id="GO:0005829">
    <property type="term" value="C:cytosol"/>
    <property type="evidence" value="ECO:0007669"/>
    <property type="project" value="TreeGrafter"/>
</dbReference>
<dbReference type="GO" id="GO:0004177">
    <property type="term" value="F:aminopeptidase activity"/>
    <property type="evidence" value="ECO:0007669"/>
    <property type="project" value="TreeGrafter"/>
</dbReference>
<dbReference type="RefSeq" id="WP_138656018.1">
    <property type="nucleotide sequence ID" value="NZ_VATY01000001.1"/>
</dbReference>
<dbReference type="SUPFAM" id="SSF55486">
    <property type="entry name" value="Metalloproteases ('zincins'), catalytic domain"/>
    <property type="match status" value="1"/>
</dbReference>
<dbReference type="Pfam" id="PF06167">
    <property type="entry name" value="Peptidase_M90"/>
    <property type="match status" value="1"/>
</dbReference>
<dbReference type="OrthoDB" id="9786424at2"/>
<dbReference type="AlphaFoldDB" id="A0A5S3PT23"/>
<dbReference type="InterPro" id="IPR024079">
    <property type="entry name" value="MetalloPept_cat_dom_sf"/>
</dbReference>
<evidence type="ECO:0000313" key="3">
    <source>
        <dbReference type="Proteomes" id="UP000310314"/>
    </source>
</evidence>
<proteinExistence type="predicted"/>
<dbReference type="PANTHER" id="PTHR30164:SF2">
    <property type="entry name" value="PROTEIN MTFA"/>
    <property type="match status" value="1"/>
</dbReference>
<organism evidence="2 3">
    <name type="scientific">Maribacter algarum</name>
    <name type="common">ex Zhang et al. 2020</name>
    <dbReference type="NCBI Taxonomy" id="2578118"/>
    <lineage>
        <taxon>Bacteria</taxon>
        <taxon>Pseudomonadati</taxon>
        <taxon>Bacteroidota</taxon>
        <taxon>Flavobacteriia</taxon>
        <taxon>Flavobacteriales</taxon>
        <taxon>Flavobacteriaceae</taxon>
        <taxon>Maribacter</taxon>
    </lineage>
</organism>
<dbReference type="Gene3D" id="1.10.472.150">
    <property type="entry name" value="Glucose-regulated metallo-peptidase M90, N-terminal domain"/>
    <property type="match status" value="1"/>
</dbReference>
<gene>
    <name evidence="2" type="ORF">FEE95_01245</name>
</gene>
<dbReference type="InterPro" id="IPR042252">
    <property type="entry name" value="MtfA_N"/>
</dbReference>
<keyword evidence="1" id="KW-0472">Membrane</keyword>
<protein>
    <submittedName>
        <fullName evidence="2">Zinc-dependent peptidase</fullName>
    </submittedName>
</protein>
<dbReference type="InterPro" id="IPR010384">
    <property type="entry name" value="MtfA_fam"/>
</dbReference>
<accession>A0A5S3PT23</accession>
<dbReference type="EMBL" id="VATY01000001">
    <property type="protein sequence ID" value="TMM58080.1"/>
    <property type="molecule type" value="Genomic_DNA"/>
</dbReference>
<comment type="caution">
    <text evidence="2">The sequence shown here is derived from an EMBL/GenBank/DDBJ whole genome shotgun (WGS) entry which is preliminary data.</text>
</comment>
<evidence type="ECO:0000256" key="1">
    <source>
        <dbReference type="SAM" id="Phobius"/>
    </source>
</evidence>
<dbReference type="Gene3D" id="3.40.390.10">
    <property type="entry name" value="Collagenase (Catalytic Domain)"/>
    <property type="match status" value="1"/>
</dbReference>
<evidence type="ECO:0000313" key="2">
    <source>
        <dbReference type="EMBL" id="TMM58080.1"/>
    </source>
</evidence>
<keyword evidence="1" id="KW-0812">Transmembrane</keyword>
<keyword evidence="1" id="KW-1133">Transmembrane helix</keyword>
<keyword evidence="3" id="KW-1185">Reference proteome</keyword>
<sequence>MQFWDVLKYLAPACIIGHAFYLIYYAIDLYQFNPFVKLKPLSEGEEDFLADNFPIYKEFSPQMKAKCHERIIWFRSKKHFVFYGNTDRSEDLKLLLSATIVIMTLGLRQYRMMRSLIRIIVYPSQYYSKINRRNHLGEYNPNFKTIILSADKIWEGFEDLMDNKNLAMHEFAHALSYEMNKNNSWQGRKFRVGLRRIEKLFGEEDFNVKLAASQYFREYGLTNLQEFFSVAVENYFETPAIFKNDFPELFEELQVMLNMDFHFNKEGRTFRTSLES</sequence>
<reference evidence="2 3" key="1">
    <citation type="submission" date="2019-05" db="EMBL/GenBank/DDBJ databases">
        <authorList>
            <person name="Zhang J.-Y."/>
            <person name="Feg X."/>
            <person name="Du Z.-J."/>
        </authorList>
    </citation>
    <scope>NUCLEOTIDE SEQUENCE [LARGE SCALE GENOMIC DNA]</scope>
    <source>
        <strain evidence="2 3">RZ26</strain>
    </source>
</reference>
<name>A0A5S3PT23_9FLAO</name>
<feature type="transmembrane region" description="Helical" evidence="1">
    <location>
        <begin position="7"/>
        <end position="27"/>
    </location>
</feature>
<dbReference type="CDD" id="cd20170">
    <property type="entry name" value="Peptidase_M90-like"/>
    <property type="match status" value="1"/>
</dbReference>
<dbReference type="PANTHER" id="PTHR30164">
    <property type="entry name" value="MTFA PEPTIDASE"/>
    <property type="match status" value="1"/>
</dbReference>